<reference evidence="1 2" key="1">
    <citation type="submission" date="2015-11" db="EMBL/GenBank/DDBJ databases">
        <title>Lactobacillus brevis bacteriophage SA-C12: a mosaic Myoviridae member.</title>
        <authorList>
            <person name="Mahony J."/>
        </authorList>
    </citation>
    <scope>NUCLEOTIDE SEQUENCE [LARGE SCALE GENOMIC DNA]</scope>
</reference>
<dbReference type="EMBL" id="KU052488">
    <property type="protein sequence ID" value="ALY06930.1"/>
    <property type="molecule type" value="Genomic_DNA"/>
</dbReference>
<name>A0A1I9KKI6_9CAUD</name>
<proteinExistence type="predicted"/>
<sequence>MKVCIIINKTDDGMCVNYASISEDGLESYYKHGFYYFDAENAVKYITDQINKKHVDIISDNKKLIRVFKKIKKSKYKENVNFICFPVDNEKINNIFNRLHMIYKENC</sequence>
<evidence type="ECO:0000313" key="1">
    <source>
        <dbReference type="EMBL" id="ALY06930.1"/>
    </source>
</evidence>
<accession>A0A1I9KKI6</accession>
<protein>
    <submittedName>
        <fullName evidence="1">Lysozyme</fullName>
    </submittedName>
</protein>
<dbReference type="Proteomes" id="UP000223158">
    <property type="component" value="Segment"/>
</dbReference>
<keyword evidence="2" id="KW-1185">Reference proteome</keyword>
<organism evidence="1 2">
    <name type="scientific">Lactobacillus phage SA-C12</name>
    <dbReference type="NCBI Taxonomy" id="1755697"/>
    <lineage>
        <taxon>Viruses</taxon>
        <taxon>Duplodnaviria</taxon>
        <taxon>Heunggongvirae</taxon>
        <taxon>Uroviricota</taxon>
        <taxon>Caudoviricetes</taxon>
        <taxon>Tybeckvirinae</taxon>
        <taxon>Lenusvirus</taxon>
        <taxon>Lenusvirus SAC12</taxon>
    </lineage>
</organism>
<gene>
    <name evidence="1" type="ORF">SAC12_109</name>
</gene>
<evidence type="ECO:0000313" key="2">
    <source>
        <dbReference type="Proteomes" id="UP000223158"/>
    </source>
</evidence>